<dbReference type="Proteomes" id="UP000077755">
    <property type="component" value="Chromosome 8"/>
</dbReference>
<evidence type="ECO:0000313" key="2">
    <source>
        <dbReference type="Proteomes" id="UP000077755"/>
    </source>
</evidence>
<sequence length="52" mass="5829">MEPLHYQLLSCLTRLLIWIKGNSLCARIHKGLMASSITADQALKIQDELFGS</sequence>
<dbReference type="AlphaFoldDB" id="A0A175YQ85"/>
<evidence type="ECO:0000313" key="1">
    <source>
        <dbReference type="EMBL" id="WOH12732.1"/>
    </source>
</evidence>
<reference evidence="1" key="2">
    <citation type="submission" date="2022-03" db="EMBL/GenBank/DDBJ databases">
        <title>Draft title - Genomic analysis of global carrot germplasm unveils the trajectory of domestication and the origin of high carotenoid orange carrot.</title>
        <authorList>
            <person name="Iorizzo M."/>
            <person name="Ellison S."/>
            <person name="Senalik D."/>
            <person name="Macko-Podgorni A."/>
            <person name="Grzebelus D."/>
            <person name="Bostan H."/>
            <person name="Rolling W."/>
            <person name="Curaba J."/>
            <person name="Simon P."/>
        </authorList>
    </citation>
    <scope>NUCLEOTIDE SEQUENCE</scope>
    <source>
        <tissue evidence="1">Leaf</tissue>
    </source>
</reference>
<dbReference type="EMBL" id="CP093350">
    <property type="protein sequence ID" value="WOH12732.1"/>
    <property type="molecule type" value="Genomic_DNA"/>
</dbReference>
<reference evidence="1" key="1">
    <citation type="journal article" date="2016" name="Nat. Genet.">
        <title>A high-quality carrot genome assembly provides new insights into carotenoid accumulation and asterid genome evolution.</title>
        <authorList>
            <person name="Iorizzo M."/>
            <person name="Ellison S."/>
            <person name="Senalik D."/>
            <person name="Zeng P."/>
            <person name="Satapoomin P."/>
            <person name="Huang J."/>
            <person name="Bowman M."/>
            <person name="Iovene M."/>
            <person name="Sanseverino W."/>
            <person name="Cavagnaro P."/>
            <person name="Yildiz M."/>
            <person name="Macko-Podgorni A."/>
            <person name="Moranska E."/>
            <person name="Grzebelus E."/>
            <person name="Grzebelus D."/>
            <person name="Ashrafi H."/>
            <person name="Zheng Z."/>
            <person name="Cheng S."/>
            <person name="Spooner D."/>
            <person name="Van Deynze A."/>
            <person name="Simon P."/>
        </authorList>
    </citation>
    <scope>NUCLEOTIDE SEQUENCE</scope>
    <source>
        <tissue evidence="1">Leaf</tissue>
    </source>
</reference>
<dbReference type="Gramene" id="KZM85278">
    <property type="protein sequence ID" value="KZM85278"/>
    <property type="gene ID" value="DCAR_027300"/>
</dbReference>
<proteinExistence type="predicted"/>
<keyword evidence="2" id="KW-1185">Reference proteome</keyword>
<gene>
    <name evidence="1" type="ORF">DCAR_0832240</name>
</gene>
<accession>A0A175YQ85</accession>
<organism evidence="1 2">
    <name type="scientific">Daucus carota subsp. sativus</name>
    <name type="common">Carrot</name>
    <dbReference type="NCBI Taxonomy" id="79200"/>
    <lineage>
        <taxon>Eukaryota</taxon>
        <taxon>Viridiplantae</taxon>
        <taxon>Streptophyta</taxon>
        <taxon>Embryophyta</taxon>
        <taxon>Tracheophyta</taxon>
        <taxon>Spermatophyta</taxon>
        <taxon>Magnoliopsida</taxon>
        <taxon>eudicotyledons</taxon>
        <taxon>Gunneridae</taxon>
        <taxon>Pentapetalae</taxon>
        <taxon>asterids</taxon>
        <taxon>campanulids</taxon>
        <taxon>Apiales</taxon>
        <taxon>Apiaceae</taxon>
        <taxon>Apioideae</taxon>
        <taxon>Scandiceae</taxon>
        <taxon>Daucinae</taxon>
        <taxon>Daucus</taxon>
        <taxon>Daucus sect. Daucus</taxon>
    </lineage>
</organism>
<name>A0A175YQ85_DAUCS</name>
<protein>
    <submittedName>
        <fullName evidence="1">Uncharacterized protein</fullName>
    </submittedName>
</protein>